<evidence type="ECO:0008006" key="4">
    <source>
        <dbReference type="Google" id="ProtNLM"/>
    </source>
</evidence>
<evidence type="ECO:0000313" key="2">
    <source>
        <dbReference type="EMBL" id="KFZ37854.1"/>
    </source>
</evidence>
<organism evidence="2 3">
    <name type="scientific">Shewanella mangrovi</name>
    <dbReference type="NCBI Taxonomy" id="1515746"/>
    <lineage>
        <taxon>Bacteria</taxon>
        <taxon>Pseudomonadati</taxon>
        <taxon>Pseudomonadota</taxon>
        <taxon>Gammaproteobacteria</taxon>
        <taxon>Alteromonadales</taxon>
        <taxon>Shewanellaceae</taxon>
        <taxon>Shewanella</taxon>
    </lineage>
</organism>
<dbReference type="OrthoDB" id="6262888at2"/>
<gene>
    <name evidence="2" type="ORF">HR45_08360</name>
</gene>
<dbReference type="eggNOG" id="ENOG50321R5">
    <property type="taxonomic scope" value="Bacteria"/>
</dbReference>
<evidence type="ECO:0000256" key="1">
    <source>
        <dbReference type="SAM" id="SignalP"/>
    </source>
</evidence>
<feature type="signal peptide" evidence="1">
    <location>
        <begin position="1"/>
        <end position="26"/>
    </location>
</feature>
<keyword evidence="3" id="KW-1185">Reference proteome</keyword>
<sequence length="137" mass="15310">MLFKRSNRYLLAMMLVLIQAVLPAVAQHQLHAGNRYEESLQHQHITFTQPVMAVDDCALHDCDPEHSSAEQHHYPHQDQQLVDLCLDCPCHGSHLSLPQLNLPQLPVGATPLVTAAELHYVTQALEPAYRPPITAVV</sequence>
<name>A0A094JIK8_9GAMM</name>
<protein>
    <recommendedName>
        <fullName evidence="4">Rieske domain-containing protein</fullName>
    </recommendedName>
</protein>
<dbReference type="RefSeq" id="WP_037441759.1">
    <property type="nucleotide sequence ID" value="NZ_JPEO01000004.1"/>
</dbReference>
<proteinExistence type="predicted"/>
<feature type="chain" id="PRO_5001900265" description="Rieske domain-containing protein" evidence="1">
    <location>
        <begin position="27"/>
        <end position="137"/>
    </location>
</feature>
<accession>A0A094JIK8</accession>
<keyword evidence="1" id="KW-0732">Signal</keyword>
<dbReference type="Proteomes" id="UP000029264">
    <property type="component" value="Unassembled WGS sequence"/>
</dbReference>
<evidence type="ECO:0000313" key="3">
    <source>
        <dbReference type="Proteomes" id="UP000029264"/>
    </source>
</evidence>
<dbReference type="AlphaFoldDB" id="A0A094JIK8"/>
<comment type="caution">
    <text evidence="2">The sequence shown here is derived from an EMBL/GenBank/DDBJ whole genome shotgun (WGS) entry which is preliminary data.</text>
</comment>
<dbReference type="EMBL" id="JPEO01000004">
    <property type="protein sequence ID" value="KFZ37854.1"/>
    <property type="molecule type" value="Genomic_DNA"/>
</dbReference>
<reference evidence="2 3" key="1">
    <citation type="submission" date="2014-06" db="EMBL/GenBank/DDBJ databases">
        <title>Shewanella sp. YQH10.</title>
        <authorList>
            <person name="Liu Y."/>
            <person name="Zeng R."/>
        </authorList>
    </citation>
    <scope>NUCLEOTIDE SEQUENCE [LARGE SCALE GENOMIC DNA]</scope>
    <source>
        <strain evidence="2 3">YQH10</strain>
    </source>
</reference>
<dbReference type="STRING" id="1515746.HR45_08360"/>